<evidence type="ECO:0000313" key="3">
    <source>
        <dbReference type="EMBL" id="QBI21199.1"/>
    </source>
</evidence>
<accession>A0A411YJA0</accession>
<keyword evidence="4" id="KW-1185">Reference proteome</keyword>
<keyword evidence="1" id="KW-1133">Transmembrane helix</keyword>
<reference evidence="3 4" key="1">
    <citation type="submission" date="2019-01" db="EMBL/GenBank/DDBJ databases">
        <title>Egibacter rhizosphaerae EGI 80759T.</title>
        <authorList>
            <person name="Chen D.-D."/>
            <person name="Tian Y."/>
            <person name="Jiao J.-Y."/>
            <person name="Zhang X.-T."/>
            <person name="Zhang Y.-G."/>
            <person name="Zhang Y."/>
            <person name="Xiao M."/>
            <person name="Shu W.-S."/>
            <person name="Li W.-J."/>
        </authorList>
    </citation>
    <scope>NUCLEOTIDE SEQUENCE [LARGE SCALE GENOMIC DNA]</scope>
    <source>
        <strain evidence="3 4">EGI 80759</strain>
    </source>
</reference>
<evidence type="ECO:0000313" key="4">
    <source>
        <dbReference type="Proteomes" id="UP000291469"/>
    </source>
</evidence>
<sequence length="369" mass="38083">MSRRGWIIGVLLVVGLAVAGWWGARDADEEPLQPTSTGPMGTQAVVDVLDELGADVDVDREVADDVDAALLLADDLERAEREALEGAVQAGATLLVTDPGSELAAEMETDVAVPGGGVTLQPSPDCPVAAFDGIGGVRASGFPFEPDDGEVGCFPVDGGPWLVVSPEGEGRVVSVGSSEWLVNSQLTRADHAALAVAILLPGDEARVTVLPPGELALEGEGMGIDGVLPLVPGWVWALLAQVVVAALVVIGWRARRLGRPVSEPQPVDLPGSELVVAVGELLQVSGSAAHAARRLRADTATQLRQRLGLAPDAPPRELAAAAVAAGADPDQAERAFVAPEPEQDAELLRLARDLEDVRAAVEGHAPALT</sequence>
<dbReference type="Proteomes" id="UP000291469">
    <property type="component" value="Chromosome"/>
</dbReference>
<organism evidence="3 4">
    <name type="scientific">Egibacter rhizosphaerae</name>
    <dbReference type="NCBI Taxonomy" id="1670831"/>
    <lineage>
        <taxon>Bacteria</taxon>
        <taxon>Bacillati</taxon>
        <taxon>Actinomycetota</taxon>
        <taxon>Nitriliruptoria</taxon>
        <taxon>Egibacterales</taxon>
        <taxon>Egibacteraceae</taxon>
        <taxon>Egibacter</taxon>
    </lineage>
</organism>
<dbReference type="Pfam" id="PF14258">
    <property type="entry name" value="DUF4350"/>
    <property type="match status" value="1"/>
</dbReference>
<gene>
    <name evidence="3" type="ORF">ER308_17570</name>
</gene>
<dbReference type="RefSeq" id="WP_131156192.1">
    <property type="nucleotide sequence ID" value="NZ_CP036402.1"/>
</dbReference>
<proteinExistence type="predicted"/>
<keyword evidence="1" id="KW-0472">Membrane</keyword>
<evidence type="ECO:0000259" key="2">
    <source>
        <dbReference type="Pfam" id="PF14258"/>
    </source>
</evidence>
<protein>
    <recommendedName>
        <fullName evidence="2">DUF4350 domain-containing protein</fullName>
    </recommendedName>
</protein>
<evidence type="ECO:0000256" key="1">
    <source>
        <dbReference type="SAM" id="Phobius"/>
    </source>
</evidence>
<dbReference type="EMBL" id="CP036402">
    <property type="protein sequence ID" value="QBI21199.1"/>
    <property type="molecule type" value="Genomic_DNA"/>
</dbReference>
<dbReference type="AlphaFoldDB" id="A0A411YJA0"/>
<dbReference type="OrthoDB" id="5241668at2"/>
<name>A0A411YJA0_9ACTN</name>
<keyword evidence="1" id="KW-0812">Transmembrane</keyword>
<feature type="transmembrane region" description="Helical" evidence="1">
    <location>
        <begin position="234"/>
        <end position="252"/>
    </location>
</feature>
<feature type="domain" description="DUF4350" evidence="2">
    <location>
        <begin position="35"/>
        <end position="199"/>
    </location>
</feature>
<dbReference type="KEGG" id="erz:ER308_17570"/>
<dbReference type="InterPro" id="IPR025646">
    <property type="entry name" value="DUF4350"/>
</dbReference>